<comment type="caution">
    <text evidence="1">The sequence shown here is derived from an EMBL/GenBank/DDBJ whole genome shotgun (WGS) entry which is preliminary data.</text>
</comment>
<name>A0ABW0LHD6_9BACI</name>
<evidence type="ECO:0000313" key="1">
    <source>
        <dbReference type="EMBL" id="MFC5464397.1"/>
    </source>
</evidence>
<dbReference type="Proteomes" id="UP001596147">
    <property type="component" value="Unassembled WGS sequence"/>
</dbReference>
<protein>
    <submittedName>
        <fullName evidence="1">Uncharacterized protein</fullName>
    </submittedName>
</protein>
<keyword evidence="2" id="KW-1185">Reference proteome</keyword>
<proteinExistence type="predicted"/>
<organism evidence="1 2">
    <name type="scientific">Lederbergia graminis</name>
    <dbReference type="NCBI Taxonomy" id="735518"/>
    <lineage>
        <taxon>Bacteria</taxon>
        <taxon>Bacillati</taxon>
        <taxon>Bacillota</taxon>
        <taxon>Bacilli</taxon>
        <taxon>Bacillales</taxon>
        <taxon>Bacillaceae</taxon>
        <taxon>Lederbergia</taxon>
    </lineage>
</organism>
<dbReference type="RefSeq" id="WP_186324752.1">
    <property type="nucleotide sequence ID" value="NZ_JBHSMC010000005.1"/>
</dbReference>
<gene>
    <name evidence="1" type="ORF">ACFPM4_06435</name>
</gene>
<accession>A0ABW0LHD6</accession>
<dbReference type="EMBL" id="JBHSMC010000005">
    <property type="protein sequence ID" value="MFC5464397.1"/>
    <property type="molecule type" value="Genomic_DNA"/>
</dbReference>
<reference evidence="2" key="1">
    <citation type="journal article" date="2019" name="Int. J. Syst. Evol. Microbiol.">
        <title>The Global Catalogue of Microorganisms (GCM) 10K type strain sequencing project: providing services to taxonomists for standard genome sequencing and annotation.</title>
        <authorList>
            <consortium name="The Broad Institute Genomics Platform"/>
            <consortium name="The Broad Institute Genome Sequencing Center for Infectious Disease"/>
            <person name="Wu L."/>
            <person name="Ma J."/>
        </authorList>
    </citation>
    <scope>NUCLEOTIDE SEQUENCE [LARGE SCALE GENOMIC DNA]</scope>
    <source>
        <strain evidence="2">CGMCC 1.12237</strain>
    </source>
</reference>
<evidence type="ECO:0000313" key="2">
    <source>
        <dbReference type="Proteomes" id="UP001596147"/>
    </source>
</evidence>
<sequence length="48" mass="5734">MSKQQDKHQFEYTEKENEQTIQQISDMYIVGGIEQQIENNNDTIEETK</sequence>